<dbReference type="SFLD" id="SFLDG01129">
    <property type="entry name" value="C1.5:_HAD__Beta-PGM__Phosphata"/>
    <property type="match status" value="1"/>
</dbReference>
<dbReference type="Proteomes" id="UP000218690">
    <property type="component" value="Unassembled WGS sequence"/>
</dbReference>
<dbReference type="Pfam" id="PF00702">
    <property type="entry name" value="Hydrolase"/>
    <property type="match status" value="1"/>
</dbReference>
<evidence type="ECO:0000256" key="1">
    <source>
        <dbReference type="ARBA" id="ARBA00001946"/>
    </source>
</evidence>
<dbReference type="PANTHER" id="PTHR46470">
    <property type="entry name" value="N-ACYLNEURAMINATE-9-PHOSPHATASE"/>
    <property type="match status" value="1"/>
</dbReference>
<dbReference type="PANTHER" id="PTHR46470:SF4">
    <property type="entry name" value="5-AMINO-6-(5-PHOSPHO-D-RIBITYLAMINO)URACIL PHOSPHATASE YIGB"/>
    <property type="match status" value="1"/>
</dbReference>
<dbReference type="InterPro" id="IPR036412">
    <property type="entry name" value="HAD-like_sf"/>
</dbReference>
<dbReference type="InterPro" id="IPR051400">
    <property type="entry name" value="HAD-like_hydrolase"/>
</dbReference>
<organism evidence="4 5">
    <name type="scientific">Corynebacterium accolens</name>
    <dbReference type="NCBI Taxonomy" id="38284"/>
    <lineage>
        <taxon>Bacteria</taxon>
        <taxon>Bacillati</taxon>
        <taxon>Actinomycetota</taxon>
        <taxon>Actinomycetes</taxon>
        <taxon>Mycobacteriales</taxon>
        <taxon>Corynebacteriaceae</taxon>
        <taxon>Corynebacterium</taxon>
    </lineage>
</organism>
<evidence type="ECO:0000256" key="2">
    <source>
        <dbReference type="ARBA" id="ARBA00022801"/>
    </source>
</evidence>
<dbReference type="NCBIfam" id="TIGR01549">
    <property type="entry name" value="HAD-SF-IA-v1"/>
    <property type="match status" value="1"/>
</dbReference>
<evidence type="ECO:0000313" key="4">
    <source>
        <dbReference type="EMBL" id="PCC83714.1"/>
    </source>
</evidence>
<protein>
    <submittedName>
        <fullName evidence="4">Phosphoglycolate phosphatase</fullName>
    </submittedName>
</protein>
<dbReference type="PRINTS" id="PR00413">
    <property type="entry name" value="HADHALOGNASE"/>
</dbReference>
<evidence type="ECO:0000256" key="3">
    <source>
        <dbReference type="ARBA" id="ARBA00022842"/>
    </source>
</evidence>
<comment type="caution">
    <text evidence="4">The sequence shown here is derived from an EMBL/GenBank/DDBJ whole genome shotgun (WGS) entry which is preliminary data.</text>
</comment>
<dbReference type="InterPro" id="IPR006439">
    <property type="entry name" value="HAD-SF_hydro_IA"/>
</dbReference>
<dbReference type="EMBL" id="NWBP01000010">
    <property type="protein sequence ID" value="PCC83714.1"/>
    <property type="molecule type" value="Genomic_DNA"/>
</dbReference>
<dbReference type="SFLD" id="SFLDS00003">
    <property type="entry name" value="Haloacid_Dehalogenase"/>
    <property type="match status" value="1"/>
</dbReference>
<dbReference type="NCBIfam" id="TIGR01509">
    <property type="entry name" value="HAD-SF-IA-v3"/>
    <property type="match status" value="1"/>
</dbReference>
<keyword evidence="2" id="KW-0378">Hydrolase</keyword>
<accession>A0A2A4AMS2</accession>
<sequence>MIRAVLFDLDDTLMDHTSAMREGLDEWCRELGLPTGQHERFAAIERKWFAAYERGEVTHHGQRIARCREFLEKDLSEHDALQAYSGYLAAYQRNWRAFADALPALQRALQAGLRVGVLTNGAREMQEAKLRAGKLDLPEVRLIATVDLGIPKPQATAYLAGCQVVGSTPAETLMVGDSLANDVEGARAAGLQAVHLRRDGSGDLSGLDQLGF</sequence>
<dbReference type="Gene3D" id="3.40.50.1000">
    <property type="entry name" value="HAD superfamily/HAD-like"/>
    <property type="match status" value="1"/>
</dbReference>
<dbReference type="InterPro" id="IPR023214">
    <property type="entry name" value="HAD_sf"/>
</dbReference>
<comment type="cofactor">
    <cofactor evidence="1">
        <name>Mg(2+)</name>
        <dbReference type="ChEBI" id="CHEBI:18420"/>
    </cofactor>
</comment>
<dbReference type="AlphaFoldDB" id="A0A2A4AMS2"/>
<dbReference type="Gene3D" id="1.20.120.1600">
    <property type="match status" value="1"/>
</dbReference>
<dbReference type="SUPFAM" id="SSF56784">
    <property type="entry name" value="HAD-like"/>
    <property type="match status" value="1"/>
</dbReference>
<gene>
    <name evidence="4" type="ORF">COM45_02765</name>
</gene>
<evidence type="ECO:0000313" key="5">
    <source>
        <dbReference type="Proteomes" id="UP000218690"/>
    </source>
</evidence>
<dbReference type="GO" id="GO:0044281">
    <property type="term" value="P:small molecule metabolic process"/>
    <property type="evidence" value="ECO:0007669"/>
    <property type="project" value="UniProtKB-ARBA"/>
</dbReference>
<name>A0A2A4AMS2_9CORY</name>
<dbReference type="GO" id="GO:0016787">
    <property type="term" value="F:hydrolase activity"/>
    <property type="evidence" value="ECO:0007669"/>
    <property type="project" value="UniProtKB-KW"/>
</dbReference>
<reference evidence="4 5" key="1">
    <citation type="submission" date="2017-09" db="EMBL/GenBank/DDBJ databases">
        <title>Draft Genome Sequence of Corynebacterium accolens AH4003.</title>
        <authorList>
            <person name="Chen Y."/>
            <person name="Oosthuysen W.F."/>
            <person name="Kelley S."/>
            <person name="Horswill A."/>
        </authorList>
    </citation>
    <scope>NUCLEOTIDE SEQUENCE [LARGE SCALE GENOMIC DNA]</scope>
    <source>
        <strain evidence="4 5">AH4003</strain>
    </source>
</reference>
<proteinExistence type="predicted"/>
<keyword evidence="3" id="KW-0460">Magnesium</keyword>